<dbReference type="AlphaFoldDB" id="A0A0C2NA58"/>
<gene>
    <name evidence="1" type="ORF">RF11_14962</name>
</gene>
<organism evidence="1 2">
    <name type="scientific">Thelohanellus kitauei</name>
    <name type="common">Myxosporean</name>
    <dbReference type="NCBI Taxonomy" id="669202"/>
    <lineage>
        <taxon>Eukaryota</taxon>
        <taxon>Metazoa</taxon>
        <taxon>Cnidaria</taxon>
        <taxon>Myxozoa</taxon>
        <taxon>Myxosporea</taxon>
        <taxon>Bivalvulida</taxon>
        <taxon>Platysporina</taxon>
        <taxon>Myxobolidae</taxon>
        <taxon>Thelohanellus</taxon>
    </lineage>
</organism>
<evidence type="ECO:0000313" key="1">
    <source>
        <dbReference type="EMBL" id="KII70802.1"/>
    </source>
</evidence>
<protein>
    <submittedName>
        <fullName evidence="1">Uncharacterized protein</fullName>
    </submittedName>
</protein>
<sequence>MEERAGSQRLRYQFKLRQFNKWRRLEIDHQCLRDETSSSIDNEISKSKKQVMVKPLPKFNRDENFCRRICNGWVRCSRNKIHIPSLMATGIRLEVCHIMTYQYPLSAHWSERSGENSFDAPPTALADALREAGVMIFQSSALTNTNLTLLLCYMVFFIRTLQGFRFNFVVLNKSRKLKNKSHLSLTKLV</sequence>
<keyword evidence="2" id="KW-1185">Reference proteome</keyword>
<dbReference type="Proteomes" id="UP000031668">
    <property type="component" value="Unassembled WGS sequence"/>
</dbReference>
<comment type="caution">
    <text evidence="1">The sequence shown here is derived from an EMBL/GenBank/DDBJ whole genome shotgun (WGS) entry which is preliminary data.</text>
</comment>
<accession>A0A0C2NA58</accession>
<dbReference type="EMBL" id="JWZT01001962">
    <property type="protein sequence ID" value="KII70802.1"/>
    <property type="molecule type" value="Genomic_DNA"/>
</dbReference>
<proteinExistence type="predicted"/>
<evidence type="ECO:0000313" key="2">
    <source>
        <dbReference type="Proteomes" id="UP000031668"/>
    </source>
</evidence>
<name>A0A0C2NA58_THEKT</name>
<reference evidence="1 2" key="1">
    <citation type="journal article" date="2014" name="Genome Biol. Evol.">
        <title>The genome of the myxosporean Thelohanellus kitauei shows adaptations to nutrient acquisition within its fish host.</title>
        <authorList>
            <person name="Yang Y."/>
            <person name="Xiong J."/>
            <person name="Zhou Z."/>
            <person name="Huo F."/>
            <person name="Miao W."/>
            <person name="Ran C."/>
            <person name="Liu Y."/>
            <person name="Zhang J."/>
            <person name="Feng J."/>
            <person name="Wang M."/>
            <person name="Wang M."/>
            <person name="Wang L."/>
            <person name="Yao B."/>
        </authorList>
    </citation>
    <scope>NUCLEOTIDE SEQUENCE [LARGE SCALE GENOMIC DNA]</scope>
    <source>
        <strain evidence="1">Wuqing</strain>
    </source>
</reference>